<comment type="catalytic activity">
    <reaction evidence="4">
        <text>The enzyme specifically hydrolyzes (1-&gt;4)-beta-D-galactosidic linkages in type I arabinogalactans.</text>
        <dbReference type="EC" id="3.2.1.89"/>
    </reaction>
</comment>
<organism evidence="5 6">
    <name type="scientific">Terriglobus albidus</name>
    <dbReference type="NCBI Taxonomy" id="1592106"/>
    <lineage>
        <taxon>Bacteria</taxon>
        <taxon>Pseudomonadati</taxon>
        <taxon>Acidobacteriota</taxon>
        <taxon>Terriglobia</taxon>
        <taxon>Terriglobales</taxon>
        <taxon>Acidobacteriaceae</taxon>
        <taxon>Terriglobus</taxon>
    </lineage>
</organism>
<feature type="chain" id="PRO_5023157842" description="Arabinogalactan endo-beta-1,4-galactanase" evidence="4">
    <location>
        <begin position="26"/>
        <end position="366"/>
    </location>
</feature>
<dbReference type="InterPro" id="IPR011683">
    <property type="entry name" value="Glyco_hydro_53"/>
</dbReference>
<keyword evidence="2 4" id="KW-0378">Hydrolase</keyword>
<evidence type="ECO:0000256" key="4">
    <source>
        <dbReference type="RuleBase" id="RU361192"/>
    </source>
</evidence>
<protein>
    <recommendedName>
        <fullName evidence="4">Arabinogalactan endo-beta-1,4-galactanase</fullName>
        <ecNumber evidence="4">3.2.1.89</ecNumber>
    </recommendedName>
</protein>
<dbReference type="GO" id="GO:0015926">
    <property type="term" value="F:glucosidase activity"/>
    <property type="evidence" value="ECO:0007669"/>
    <property type="project" value="InterPro"/>
</dbReference>
<comment type="similarity">
    <text evidence="1 4">Belongs to the glycosyl hydrolase 53 family.</text>
</comment>
<dbReference type="EC" id="3.2.1.89" evidence="4"/>
<evidence type="ECO:0000313" key="5">
    <source>
        <dbReference type="EMBL" id="QEE31292.1"/>
    </source>
</evidence>
<dbReference type="Gene3D" id="3.20.20.80">
    <property type="entry name" value="Glycosidases"/>
    <property type="match status" value="1"/>
</dbReference>
<dbReference type="AlphaFoldDB" id="A0A5B9EGY8"/>
<keyword evidence="6" id="KW-1185">Reference proteome</keyword>
<gene>
    <name evidence="5" type="ORF">FTW19_10905</name>
</gene>
<dbReference type="SUPFAM" id="SSF51445">
    <property type="entry name" value="(Trans)glycosidases"/>
    <property type="match status" value="1"/>
</dbReference>
<dbReference type="EMBL" id="CP042806">
    <property type="protein sequence ID" value="QEE31292.1"/>
    <property type="molecule type" value="Genomic_DNA"/>
</dbReference>
<keyword evidence="4" id="KW-0732">Signal</keyword>
<proteinExistence type="inferred from homology"/>
<dbReference type="Proteomes" id="UP000321820">
    <property type="component" value="Chromosome"/>
</dbReference>
<evidence type="ECO:0000256" key="1">
    <source>
        <dbReference type="ARBA" id="ARBA00010687"/>
    </source>
</evidence>
<feature type="signal peptide" evidence="4">
    <location>
        <begin position="1"/>
        <end position="25"/>
    </location>
</feature>
<keyword evidence="3 4" id="KW-0326">Glycosidase</keyword>
<reference evidence="5 6" key="1">
    <citation type="submission" date="2019-08" db="EMBL/GenBank/DDBJ databases">
        <title>Complete genome sequence of Terriglobus albidus strain ORNL.</title>
        <authorList>
            <person name="Podar M."/>
        </authorList>
    </citation>
    <scope>NUCLEOTIDE SEQUENCE [LARGE SCALE GENOMIC DNA]</scope>
    <source>
        <strain evidence="5 6">ORNL</strain>
    </source>
</reference>
<dbReference type="OrthoDB" id="9809583at2"/>
<accession>A0A5B9EGY8</accession>
<dbReference type="GO" id="GO:0031218">
    <property type="term" value="F:arabinogalactan endo-1,4-beta-galactosidase activity"/>
    <property type="evidence" value="ECO:0007669"/>
    <property type="project" value="UniProtKB-EC"/>
</dbReference>
<evidence type="ECO:0000313" key="6">
    <source>
        <dbReference type="Proteomes" id="UP000321820"/>
    </source>
</evidence>
<dbReference type="InterPro" id="IPR017853">
    <property type="entry name" value="GH"/>
</dbReference>
<sequence length="366" mass="41144">MGIARTVGLTLLLAVLSATGTNAVAQVMAWGVDGPTSKKMDVKPIFALLHARGITQYRINAYLADGTDAFQVQTYREMIQLAKEYHISLKPILFSPFQEGDRTDHGKYPKGDAAALYASAYNRTYKFVSEFRNDLPDWELGNEVNLQIKDADGKRLFGKGQTAAEFDTPPMNDWAAVLRGMSDAIEKVNTEYGLHLRRALNTTSTMFGFLDFMASRGVKFEIISYHYYAHLGVNPHHFFGHRDEGGFDLFKKLASYKKAVVLNELNCAEIYDSDYENEAGKPKTETGFKSLYSTLKYFAEQTDLKIEALDIYELLDEPAKAPPENRFGLMYDLGRPKVPFFLLTQFAGGTLSTDEKKLLMERGLLP</sequence>
<name>A0A5B9EGY8_9BACT</name>
<dbReference type="KEGG" id="talb:FTW19_10905"/>
<evidence type="ECO:0000256" key="3">
    <source>
        <dbReference type="ARBA" id="ARBA00023295"/>
    </source>
</evidence>
<evidence type="ECO:0000256" key="2">
    <source>
        <dbReference type="ARBA" id="ARBA00022801"/>
    </source>
</evidence>
<dbReference type="Pfam" id="PF07745">
    <property type="entry name" value="Glyco_hydro_53"/>
    <property type="match status" value="1"/>
</dbReference>